<accession>A0AAU8LVE8</accession>
<name>A0AAU8LVE8_9BACT</name>
<reference evidence="1" key="1">
    <citation type="journal article" date="2024" name="Syst. Appl. Microbiol.">
        <title>First single-strain enrichments of Electrothrix cable bacteria, description of E. aestuarii sp. nov. and E. rattekaaiensis sp. nov., and proposal of a cable bacteria taxonomy following the rules of the SeqCode.</title>
        <authorList>
            <person name="Plum-Jensen L.E."/>
            <person name="Schramm A."/>
            <person name="Marshall I.P.G."/>
        </authorList>
    </citation>
    <scope>NUCLEOTIDE SEQUENCE</scope>
    <source>
        <strain evidence="1">Rat1</strain>
    </source>
</reference>
<reference evidence="1" key="2">
    <citation type="submission" date="2024-06" db="EMBL/GenBank/DDBJ databases">
        <authorList>
            <person name="Plum-Jensen L.E."/>
            <person name="Schramm A."/>
            <person name="Marshall I.P.G."/>
        </authorList>
    </citation>
    <scope>NUCLEOTIDE SEQUENCE</scope>
    <source>
        <strain evidence="1">Rat1</strain>
    </source>
</reference>
<gene>
    <name evidence="1" type="ORF">Q3M24_00040</name>
</gene>
<dbReference type="Gene3D" id="3.40.50.300">
    <property type="entry name" value="P-loop containing nucleotide triphosphate hydrolases"/>
    <property type="match status" value="1"/>
</dbReference>
<sequence length="296" mass="32307">MSKAMDKIVGFCDQYVRIAYNNQTAESIIDFLCADLLVTLDSAKTAAPRATCEVSVSENEQLFSLHRNGEQLYRGTCQRALAYALVNEIIFQCLDKNESGLALHAAAVQVDKGGILLPGNSGAGKSTFVAWLTACGCGYLTDELVVLLSEDSHHIYPFTRPLTIRSASAQALAPYVQFKKDEVLTGESGFMVPHRQLNPDFTPAQPPLSLILFPRFQAGASAQLTELTPGIGCSRLMECYVNARNIPGHGISELARLTRKVPIMEMTYGSFTDLGTLLADTLPDFFRDIFSQPPSC</sequence>
<dbReference type="InterPro" id="IPR027417">
    <property type="entry name" value="P-loop_NTPase"/>
</dbReference>
<organism evidence="1">
    <name type="scientific">Candidatus Electrothrix aestuarii</name>
    <dbReference type="NCBI Taxonomy" id="3062594"/>
    <lineage>
        <taxon>Bacteria</taxon>
        <taxon>Pseudomonadati</taxon>
        <taxon>Thermodesulfobacteriota</taxon>
        <taxon>Desulfobulbia</taxon>
        <taxon>Desulfobulbales</taxon>
        <taxon>Desulfobulbaceae</taxon>
        <taxon>Candidatus Electrothrix</taxon>
    </lineage>
</organism>
<evidence type="ECO:0008006" key="2">
    <source>
        <dbReference type="Google" id="ProtNLM"/>
    </source>
</evidence>
<proteinExistence type="predicted"/>
<dbReference type="KEGG" id="eaj:Q3M24_00040"/>
<evidence type="ECO:0000313" key="1">
    <source>
        <dbReference type="EMBL" id="XCN73189.1"/>
    </source>
</evidence>
<protein>
    <recommendedName>
        <fullName evidence="2">Hpr(Ser) kinase/phosphatase</fullName>
    </recommendedName>
</protein>
<dbReference type="EMBL" id="CP159373">
    <property type="protein sequence ID" value="XCN73189.1"/>
    <property type="molecule type" value="Genomic_DNA"/>
</dbReference>
<dbReference type="AlphaFoldDB" id="A0AAU8LVE8"/>
<dbReference type="SUPFAM" id="SSF53795">
    <property type="entry name" value="PEP carboxykinase-like"/>
    <property type="match status" value="1"/>
</dbReference>